<dbReference type="EMBL" id="KN831952">
    <property type="protein sequence ID" value="KIO10395.1"/>
    <property type="molecule type" value="Genomic_DNA"/>
</dbReference>
<organism evidence="1 2">
    <name type="scientific">Pisolithus tinctorius Marx 270</name>
    <dbReference type="NCBI Taxonomy" id="870435"/>
    <lineage>
        <taxon>Eukaryota</taxon>
        <taxon>Fungi</taxon>
        <taxon>Dikarya</taxon>
        <taxon>Basidiomycota</taxon>
        <taxon>Agaricomycotina</taxon>
        <taxon>Agaricomycetes</taxon>
        <taxon>Agaricomycetidae</taxon>
        <taxon>Boletales</taxon>
        <taxon>Sclerodermatineae</taxon>
        <taxon>Pisolithaceae</taxon>
        <taxon>Pisolithus</taxon>
    </lineage>
</organism>
<dbReference type="InParanoid" id="A0A0C3P9Z8"/>
<evidence type="ECO:0000313" key="1">
    <source>
        <dbReference type="EMBL" id="KIO10395.1"/>
    </source>
</evidence>
<dbReference type="Proteomes" id="UP000054217">
    <property type="component" value="Unassembled WGS sequence"/>
</dbReference>
<gene>
    <name evidence="1" type="ORF">M404DRAFT_905126</name>
</gene>
<dbReference type="HOGENOM" id="CLU_2400607_0_0_1"/>
<protein>
    <submittedName>
        <fullName evidence="1">Uncharacterized protein</fullName>
    </submittedName>
</protein>
<name>A0A0C3P9Z8_PISTI</name>
<sequence length="93" mass="10324">MIHLPKVLDHVCGDLSSISLLLRVVPSAYVFRFTTRSEISETTTQPVATPPQTSIMNIFLRNISVLAIPPIVHMKPNFRSQNPNCPALCSTYS</sequence>
<proteinExistence type="predicted"/>
<keyword evidence="2" id="KW-1185">Reference proteome</keyword>
<reference evidence="1 2" key="1">
    <citation type="submission" date="2014-04" db="EMBL/GenBank/DDBJ databases">
        <authorList>
            <consortium name="DOE Joint Genome Institute"/>
            <person name="Kuo A."/>
            <person name="Kohler A."/>
            <person name="Costa M.D."/>
            <person name="Nagy L.G."/>
            <person name="Floudas D."/>
            <person name="Copeland A."/>
            <person name="Barry K.W."/>
            <person name="Cichocki N."/>
            <person name="Veneault-Fourrey C."/>
            <person name="LaButti K."/>
            <person name="Lindquist E.A."/>
            <person name="Lipzen A."/>
            <person name="Lundell T."/>
            <person name="Morin E."/>
            <person name="Murat C."/>
            <person name="Sun H."/>
            <person name="Tunlid A."/>
            <person name="Henrissat B."/>
            <person name="Grigoriev I.V."/>
            <person name="Hibbett D.S."/>
            <person name="Martin F."/>
            <person name="Nordberg H.P."/>
            <person name="Cantor M.N."/>
            <person name="Hua S.X."/>
        </authorList>
    </citation>
    <scope>NUCLEOTIDE SEQUENCE [LARGE SCALE GENOMIC DNA]</scope>
    <source>
        <strain evidence="1 2">Marx 270</strain>
    </source>
</reference>
<reference evidence="2" key="2">
    <citation type="submission" date="2015-01" db="EMBL/GenBank/DDBJ databases">
        <title>Evolutionary Origins and Diversification of the Mycorrhizal Mutualists.</title>
        <authorList>
            <consortium name="DOE Joint Genome Institute"/>
            <consortium name="Mycorrhizal Genomics Consortium"/>
            <person name="Kohler A."/>
            <person name="Kuo A."/>
            <person name="Nagy L.G."/>
            <person name="Floudas D."/>
            <person name="Copeland A."/>
            <person name="Barry K.W."/>
            <person name="Cichocki N."/>
            <person name="Veneault-Fourrey C."/>
            <person name="LaButti K."/>
            <person name="Lindquist E.A."/>
            <person name="Lipzen A."/>
            <person name="Lundell T."/>
            <person name="Morin E."/>
            <person name="Murat C."/>
            <person name="Riley R."/>
            <person name="Ohm R."/>
            <person name="Sun H."/>
            <person name="Tunlid A."/>
            <person name="Henrissat B."/>
            <person name="Grigoriev I.V."/>
            <person name="Hibbett D.S."/>
            <person name="Martin F."/>
        </authorList>
    </citation>
    <scope>NUCLEOTIDE SEQUENCE [LARGE SCALE GENOMIC DNA]</scope>
    <source>
        <strain evidence="2">Marx 270</strain>
    </source>
</reference>
<dbReference type="AlphaFoldDB" id="A0A0C3P9Z8"/>
<accession>A0A0C3P9Z8</accession>
<evidence type="ECO:0000313" key="2">
    <source>
        <dbReference type="Proteomes" id="UP000054217"/>
    </source>
</evidence>